<organism evidence="1 2">
    <name type="scientific">Aspergillus homomorphus (strain CBS 101889)</name>
    <dbReference type="NCBI Taxonomy" id="1450537"/>
    <lineage>
        <taxon>Eukaryota</taxon>
        <taxon>Fungi</taxon>
        <taxon>Dikarya</taxon>
        <taxon>Ascomycota</taxon>
        <taxon>Pezizomycotina</taxon>
        <taxon>Eurotiomycetes</taxon>
        <taxon>Eurotiomycetidae</taxon>
        <taxon>Eurotiales</taxon>
        <taxon>Aspergillaceae</taxon>
        <taxon>Aspergillus</taxon>
        <taxon>Aspergillus subgen. Circumdati</taxon>
    </lineage>
</organism>
<dbReference type="AlphaFoldDB" id="A0A395HJF8"/>
<dbReference type="Proteomes" id="UP000248961">
    <property type="component" value="Unassembled WGS sequence"/>
</dbReference>
<protein>
    <submittedName>
        <fullName evidence="1">Uncharacterized protein</fullName>
    </submittedName>
</protein>
<reference evidence="1 2" key="1">
    <citation type="submission" date="2018-02" db="EMBL/GenBank/DDBJ databases">
        <title>The genomes of Aspergillus section Nigri reveals drivers in fungal speciation.</title>
        <authorList>
            <consortium name="DOE Joint Genome Institute"/>
            <person name="Vesth T.C."/>
            <person name="Nybo J."/>
            <person name="Theobald S."/>
            <person name="Brandl J."/>
            <person name="Frisvad J.C."/>
            <person name="Nielsen K.F."/>
            <person name="Lyhne E.K."/>
            <person name="Kogle M.E."/>
            <person name="Kuo A."/>
            <person name="Riley R."/>
            <person name="Clum A."/>
            <person name="Nolan M."/>
            <person name="Lipzen A."/>
            <person name="Salamov A."/>
            <person name="Henrissat B."/>
            <person name="Wiebenga A."/>
            <person name="De vries R.P."/>
            <person name="Grigoriev I.V."/>
            <person name="Mortensen U.H."/>
            <person name="Andersen M.R."/>
            <person name="Baker S.E."/>
        </authorList>
    </citation>
    <scope>NUCLEOTIDE SEQUENCE [LARGE SCALE GENOMIC DNA]</scope>
    <source>
        <strain evidence="1 2">CBS 101889</strain>
    </source>
</reference>
<gene>
    <name evidence="1" type="ORF">BO97DRAFT_408599</name>
</gene>
<proteinExistence type="predicted"/>
<dbReference type="EMBL" id="KZ824320">
    <property type="protein sequence ID" value="RAL08051.1"/>
    <property type="molecule type" value="Genomic_DNA"/>
</dbReference>
<accession>A0A395HJF8</accession>
<sequence>MRNPAETETAREHVVDKLTEIFREFGCACTVLDASSPRTAQTQRLVIPDDTVIVIGASLEVCHDTSSLLRFLPLGEEGSRWHLGFRPPLTPDQRCRLEQEFPGCEVRWATGFVVRGETVRVVVMVAL</sequence>
<keyword evidence="2" id="KW-1185">Reference proteome</keyword>
<evidence type="ECO:0000313" key="1">
    <source>
        <dbReference type="EMBL" id="RAL08051.1"/>
    </source>
</evidence>
<dbReference type="GeneID" id="37200188"/>
<dbReference type="RefSeq" id="XP_025547205.1">
    <property type="nucleotide sequence ID" value="XM_025695899.1"/>
</dbReference>
<name>A0A395HJF8_ASPHC</name>
<dbReference type="VEuPathDB" id="FungiDB:BO97DRAFT_408599"/>
<evidence type="ECO:0000313" key="2">
    <source>
        <dbReference type="Proteomes" id="UP000248961"/>
    </source>
</evidence>